<evidence type="ECO:0000313" key="2">
    <source>
        <dbReference type="Proteomes" id="UP001062846"/>
    </source>
</evidence>
<comment type="caution">
    <text evidence="1">The sequence shown here is derived from an EMBL/GenBank/DDBJ whole genome shotgun (WGS) entry which is preliminary data.</text>
</comment>
<reference evidence="1" key="1">
    <citation type="submission" date="2022-02" db="EMBL/GenBank/DDBJ databases">
        <title>Plant Genome Project.</title>
        <authorList>
            <person name="Zhang R.-G."/>
        </authorList>
    </citation>
    <scope>NUCLEOTIDE SEQUENCE</scope>
    <source>
        <strain evidence="1">AT1</strain>
    </source>
</reference>
<evidence type="ECO:0000313" key="1">
    <source>
        <dbReference type="EMBL" id="KAI8527009.1"/>
    </source>
</evidence>
<organism evidence="1 2">
    <name type="scientific">Rhododendron molle</name>
    <name type="common">Chinese azalea</name>
    <name type="synonym">Azalea mollis</name>
    <dbReference type="NCBI Taxonomy" id="49168"/>
    <lineage>
        <taxon>Eukaryota</taxon>
        <taxon>Viridiplantae</taxon>
        <taxon>Streptophyta</taxon>
        <taxon>Embryophyta</taxon>
        <taxon>Tracheophyta</taxon>
        <taxon>Spermatophyta</taxon>
        <taxon>Magnoliopsida</taxon>
        <taxon>eudicotyledons</taxon>
        <taxon>Gunneridae</taxon>
        <taxon>Pentapetalae</taxon>
        <taxon>asterids</taxon>
        <taxon>Ericales</taxon>
        <taxon>Ericaceae</taxon>
        <taxon>Ericoideae</taxon>
        <taxon>Rhodoreae</taxon>
        <taxon>Rhododendron</taxon>
    </lineage>
</organism>
<name>A0ACC0LE99_RHOML</name>
<protein>
    <submittedName>
        <fullName evidence="1">Uncharacterized protein</fullName>
    </submittedName>
</protein>
<sequence length="223" mass="25607">MAVDMACPDLFIRTHKPGEIIPCPWGNTCPCLSTSEPSVRDLPEDLAIDQILLRLRNGTLQLGHLAFSPCPVLTFHRIRNVYSFLVGFGFDLTTRSIKVVKVVNFYGDEAYPYEYINCAEVYDLGSSFWRVLPMDDTVQEVSVFNSPTHGMYNNDGVFHWYWVRRFRGIVEPFVHLVLSFDMNRELFHVALMPEKFNAIISSPLNIVKVCHFSLLRDSLAKLR</sequence>
<keyword evidence="2" id="KW-1185">Reference proteome</keyword>
<dbReference type="Proteomes" id="UP001062846">
    <property type="component" value="Chromosome 12"/>
</dbReference>
<accession>A0ACC0LE99</accession>
<dbReference type="EMBL" id="CM046399">
    <property type="protein sequence ID" value="KAI8527009.1"/>
    <property type="molecule type" value="Genomic_DNA"/>
</dbReference>
<proteinExistence type="predicted"/>
<gene>
    <name evidence="1" type="ORF">RHMOL_Rhmol12G0043300</name>
</gene>